<reference evidence="2" key="1">
    <citation type="journal article" date="2023" name="Hortic. Res.">
        <title>A chromosome-level phased genome enabling allele-level studies in sweet orange: a case study on citrus Huanglongbing tolerance.</title>
        <authorList>
            <person name="Wu B."/>
            <person name="Yu Q."/>
            <person name="Deng Z."/>
            <person name="Duan Y."/>
            <person name="Luo F."/>
            <person name="Gmitter F. Jr."/>
        </authorList>
    </citation>
    <scope>NUCLEOTIDE SEQUENCE [LARGE SCALE GENOMIC DNA]</scope>
    <source>
        <strain evidence="2">cv. Valencia</strain>
    </source>
</reference>
<evidence type="ECO:0000313" key="2">
    <source>
        <dbReference type="Proteomes" id="UP000829398"/>
    </source>
</evidence>
<sequence>MLKLYSYWRSSCSYRVRIGLNLKGLEYEYKAVDLLKGEQFSPEFLKINPIGYVPALVDGDFVVSDSFAILMYLEEKYPQHPLLPSDLKRKAINYQAANLVSSSIQPFQNLTGVKYIEEKVGADEGDVWTKTHIEKGFVALEKLLKDYAGEYATGDEVFLTQFPLLLRLHEAYSKLPAFQNAVPEKQPDAPSS</sequence>
<organism evidence="1 2">
    <name type="scientific">Citrus sinensis</name>
    <name type="common">Sweet orange</name>
    <name type="synonym">Citrus aurantium var. sinensis</name>
    <dbReference type="NCBI Taxonomy" id="2711"/>
    <lineage>
        <taxon>Eukaryota</taxon>
        <taxon>Viridiplantae</taxon>
        <taxon>Streptophyta</taxon>
        <taxon>Embryophyta</taxon>
        <taxon>Tracheophyta</taxon>
        <taxon>Spermatophyta</taxon>
        <taxon>Magnoliopsida</taxon>
        <taxon>eudicotyledons</taxon>
        <taxon>Gunneridae</taxon>
        <taxon>Pentapetalae</taxon>
        <taxon>rosids</taxon>
        <taxon>malvids</taxon>
        <taxon>Sapindales</taxon>
        <taxon>Rutaceae</taxon>
        <taxon>Aurantioideae</taxon>
        <taxon>Citrus</taxon>
    </lineage>
</organism>
<evidence type="ECO:0000313" key="1">
    <source>
        <dbReference type="EMBL" id="KAH9750133.1"/>
    </source>
</evidence>
<accession>A0ACB8K6X9</accession>
<name>A0ACB8K6X9_CITSI</name>
<keyword evidence="2" id="KW-1185">Reference proteome</keyword>
<gene>
    <name evidence="1" type="ORF">KPL71_013755</name>
</gene>
<protein>
    <submittedName>
        <fullName evidence="1">Glutathione S-transferase Z1</fullName>
    </submittedName>
</protein>
<proteinExistence type="predicted"/>
<dbReference type="EMBL" id="CM039174">
    <property type="protein sequence ID" value="KAH9750133.1"/>
    <property type="molecule type" value="Genomic_DNA"/>
</dbReference>
<dbReference type="Proteomes" id="UP000829398">
    <property type="component" value="Chromosome 5"/>
</dbReference>
<comment type="caution">
    <text evidence="1">The sequence shown here is derived from an EMBL/GenBank/DDBJ whole genome shotgun (WGS) entry which is preliminary data.</text>
</comment>